<name>A0ACC1SDI5_9HYPO</name>
<accession>A0ACC1SDI5</accession>
<keyword evidence="2" id="KW-1185">Reference proteome</keyword>
<protein>
    <submittedName>
        <fullName evidence="1">Uncharacterized protein</fullName>
    </submittedName>
</protein>
<gene>
    <name evidence="1" type="ORF">NM208_g6299</name>
</gene>
<reference evidence="1" key="1">
    <citation type="submission" date="2022-08" db="EMBL/GenBank/DDBJ databases">
        <title>Genome Sequence of Fusarium decemcellulare.</title>
        <authorList>
            <person name="Buettner E."/>
        </authorList>
    </citation>
    <scope>NUCLEOTIDE SEQUENCE</scope>
    <source>
        <strain evidence="1">Babe19</strain>
    </source>
</reference>
<dbReference type="EMBL" id="JANRMS010000577">
    <property type="protein sequence ID" value="KAJ3537469.1"/>
    <property type="molecule type" value="Genomic_DNA"/>
</dbReference>
<evidence type="ECO:0000313" key="1">
    <source>
        <dbReference type="EMBL" id="KAJ3537469.1"/>
    </source>
</evidence>
<dbReference type="Proteomes" id="UP001148629">
    <property type="component" value="Unassembled WGS sequence"/>
</dbReference>
<organism evidence="1 2">
    <name type="scientific">Fusarium decemcellulare</name>
    <dbReference type="NCBI Taxonomy" id="57161"/>
    <lineage>
        <taxon>Eukaryota</taxon>
        <taxon>Fungi</taxon>
        <taxon>Dikarya</taxon>
        <taxon>Ascomycota</taxon>
        <taxon>Pezizomycotina</taxon>
        <taxon>Sordariomycetes</taxon>
        <taxon>Hypocreomycetidae</taxon>
        <taxon>Hypocreales</taxon>
        <taxon>Nectriaceae</taxon>
        <taxon>Fusarium</taxon>
        <taxon>Fusarium decemcellulare species complex</taxon>
    </lineage>
</organism>
<sequence length="515" mass="58896">MKTIIETLLGYLSWKSIVTFITIYVVDLALYRLTFHRLARFPGPRLAAATRYYEGYYDVWKGGQYTFKIGQLHKEYGPIIRISPHELHVSDPEFFEQLYSHYGRWDKYGWATDAMGVRGSALHESDHFIHKARRQALNPFFSKARVTAHLDKMRYQIDKLCIELAELVITGETFNLGAAVHAVAHDIATDFIIGKTYNRLDRKAFDSHNVSTVESIGARWRLTKFVRWFNPLLMALPIGWVMKIADEDLKAFLRHVKRALSDTQDLVEAVEAKADGPRTLIHDILNSKLPASEKTFERVFVEMAIVSGAGFETMASVLRIILFHVFNNLEILSRLRGELSSANEGYTDELELKVLEQLPYLNAVINEGLRLSPAVASRMARIAPDRDIFYKDWRIPAGTPVGMTAILMHTDEESFSNPKEFNPDRWMDPLEQKKGFKAFVPFSKGTRICLGMHLAWAELYLVISTLVQRFDFHFPEAKAEDFEAVADHFAIGTRGKVGWMHQEMSVSIGYDAMMC</sequence>
<comment type="caution">
    <text evidence="1">The sequence shown here is derived from an EMBL/GenBank/DDBJ whole genome shotgun (WGS) entry which is preliminary data.</text>
</comment>
<evidence type="ECO:0000313" key="2">
    <source>
        <dbReference type="Proteomes" id="UP001148629"/>
    </source>
</evidence>
<proteinExistence type="predicted"/>